<name>A0A520S617_9GAMM</name>
<dbReference type="Proteomes" id="UP000320404">
    <property type="component" value="Unassembled WGS sequence"/>
</dbReference>
<feature type="domain" description="MOSC" evidence="1">
    <location>
        <begin position="18"/>
        <end position="154"/>
    </location>
</feature>
<dbReference type="InterPro" id="IPR005302">
    <property type="entry name" value="MoCF_Sase_C"/>
</dbReference>
<dbReference type="EMBL" id="SHAH01000009">
    <property type="protein sequence ID" value="RZO77923.1"/>
    <property type="molecule type" value="Genomic_DNA"/>
</dbReference>
<dbReference type="GO" id="GO:0003824">
    <property type="term" value="F:catalytic activity"/>
    <property type="evidence" value="ECO:0007669"/>
    <property type="project" value="InterPro"/>
</dbReference>
<dbReference type="InterPro" id="IPR052716">
    <property type="entry name" value="MOSC_domain"/>
</dbReference>
<dbReference type="InterPro" id="IPR011037">
    <property type="entry name" value="Pyrv_Knase-like_insert_dom_sf"/>
</dbReference>
<comment type="caution">
    <text evidence="2">The sequence shown here is derived from an EMBL/GenBank/DDBJ whole genome shotgun (WGS) entry which is preliminary data.</text>
</comment>
<sequence>MGTIERIYLARGKRQAIEQVEAASLEAGKGIVGDRYHQLAEQHLAKGMEVMQNHVSLVEQEALDKFMQDQGLHYDYGDFRRSVITSGIDLNALVGKQFRLGNAVLYGVELCEPCSYLASIIHKSVLPEMTVSAGLRATVIESGEIKAGDSLGEIGSAARPEGQQPT</sequence>
<dbReference type="PROSITE" id="PS51340">
    <property type="entry name" value="MOSC"/>
    <property type="match status" value="1"/>
</dbReference>
<evidence type="ECO:0000313" key="2">
    <source>
        <dbReference type="EMBL" id="RZO77923.1"/>
    </source>
</evidence>
<evidence type="ECO:0000259" key="1">
    <source>
        <dbReference type="PROSITE" id="PS51340"/>
    </source>
</evidence>
<dbReference type="PANTHER" id="PTHR36930:SF1">
    <property type="entry name" value="MOSC DOMAIN-CONTAINING PROTEIN"/>
    <property type="match status" value="1"/>
</dbReference>
<dbReference type="GO" id="GO:0030170">
    <property type="term" value="F:pyridoxal phosphate binding"/>
    <property type="evidence" value="ECO:0007669"/>
    <property type="project" value="InterPro"/>
</dbReference>
<organism evidence="2 3">
    <name type="scientific">OM182 bacterium</name>
    <dbReference type="NCBI Taxonomy" id="2510334"/>
    <lineage>
        <taxon>Bacteria</taxon>
        <taxon>Pseudomonadati</taxon>
        <taxon>Pseudomonadota</taxon>
        <taxon>Gammaproteobacteria</taxon>
        <taxon>OMG group</taxon>
        <taxon>OM182 clade</taxon>
    </lineage>
</organism>
<reference evidence="2 3" key="1">
    <citation type="submission" date="2019-02" db="EMBL/GenBank/DDBJ databases">
        <title>Prokaryotic population dynamics and viral predation in marine succession experiment using metagenomics: the confinement effect.</title>
        <authorList>
            <person name="Haro-Moreno J.M."/>
            <person name="Rodriguez-Valera F."/>
            <person name="Lopez-Perez M."/>
        </authorList>
    </citation>
    <scope>NUCLEOTIDE SEQUENCE [LARGE SCALE GENOMIC DNA]</scope>
    <source>
        <strain evidence="2">MED-G158</strain>
    </source>
</reference>
<gene>
    <name evidence="2" type="ORF">EVA69_01215</name>
</gene>
<dbReference type="PANTHER" id="PTHR36930">
    <property type="entry name" value="METAL-SULFUR CLUSTER BIOSYNTHESIS PROTEINS YUAD-RELATED"/>
    <property type="match status" value="1"/>
</dbReference>
<protein>
    <submittedName>
        <fullName evidence="2">MOSC domain-containing protein</fullName>
    </submittedName>
</protein>
<proteinExistence type="predicted"/>
<evidence type="ECO:0000313" key="3">
    <source>
        <dbReference type="Proteomes" id="UP000320404"/>
    </source>
</evidence>
<dbReference type="AlphaFoldDB" id="A0A520S617"/>
<dbReference type="Gene3D" id="2.40.33.20">
    <property type="entry name" value="PK beta-barrel domain-like"/>
    <property type="match status" value="1"/>
</dbReference>
<dbReference type="SUPFAM" id="SSF50800">
    <property type="entry name" value="PK beta-barrel domain-like"/>
    <property type="match status" value="1"/>
</dbReference>
<dbReference type="Pfam" id="PF03473">
    <property type="entry name" value="MOSC"/>
    <property type="match status" value="1"/>
</dbReference>
<accession>A0A520S617</accession>
<dbReference type="GO" id="GO:0030151">
    <property type="term" value="F:molybdenum ion binding"/>
    <property type="evidence" value="ECO:0007669"/>
    <property type="project" value="InterPro"/>
</dbReference>